<evidence type="ECO:0000259" key="1">
    <source>
        <dbReference type="Pfam" id="PF06985"/>
    </source>
</evidence>
<dbReference type="PANTHER" id="PTHR33112:SF10">
    <property type="entry name" value="TOL"/>
    <property type="match status" value="1"/>
</dbReference>
<dbReference type="OrthoDB" id="2958217at2759"/>
<dbReference type="EMBL" id="SWKU01000005">
    <property type="protein sequence ID" value="KAF3006924.1"/>
    <property type="molecule type" value="Genomic_DNA"/>
</dbReference>
<sequence>MLRGESESLGEIMEAELFVHHWHAESFDEAIKIGCPLCLRLWATMGRPSTLCATTFHKPSRVNDSLSDLFEMSFHQIPEQSPDTLELMSIPGPIRMHLFPSNTNVSHSIKSELSSNTGSESALTFLEGKLAECQASHTQCCTGAAGKTYLPTRVIDVGERGHELIHLRNSSDIAGDSKYAALSHCWGGQQIITLNALSEASLRGGFTIQALPQTFQDAVVVCRRNNVRYLWIDSLCIFQDSEEDWSRESNCMQDVYSRGSFTIAATAAHDGREGLFFDRLNPRMGPVQIEITWRADEYPARLDTESKFLPEAGSYFFGDPTGFIQDIDQAPLNNRAWVVQERYLSPRIMHFSREVLYWECAECIANELYPNRFPDFMMGYESKNLVGLKNFSLLSKGSRPHEPQAALPGVVAHDPLSYIYTRWLRFRRLYTACKRTRDQDLLVALMGIASNVHDLFLEHGLGQTNDDDDHTLSASFIAGMWKHYLLIELCWSIVSIAEQLPDRPADWRAPTWSWASSNNVVQGSIYQEISGVIYDPEAFNFINDTEFDLRPGDMKIQLTAEILDTQVVNTLSGEVTSGHLRLKCSPFLVTVHLSTDGRFGAFESTGFRHGDVEGTFSRVGKIVFDCVLHQEKVSALSIVLVDTVVRNEESHLVEGILVKLSDQKDGAYERIGHFSGGEQDEYTPAHWILEQHKAAEVQEITII</sequence>
<dbReference type="InterPro" id="IPR010730">
    <property type="entry name" value="HET"/>
</dbReference>
<dbReference type="PANTHER" id="PTHR33112">
    <property type="entry name" value="DOMAIN PROTEIN, PUTATIVE-RELATED"/>
    <property type="match status" value="1"/>
</dbReference>
<name>A0A9P4WDY8_CURKU</name>
<comment type="caution">
    <text evidence="2">The sequence shown here is derived from an EMBL/GenBank/DDBJ whole genome shotgun (WGS) entry which is preliminary data.</text>
</comment>
<organism evidence="2 3">
    <name type="scientific">Curvularia kusanoi</name>
    <name type="common">Cochliobolus kusanoi</name>
    <dbReference type="NCBI Taxonomy" id="90978"/>
    <lineage>
        <taxon>Eukaryota</taxon>
        <taxon>Fungi</taxon>
        <taxon>Dikarya</taxon>
        <taxon>Ascomycota</taxon>
        <taxon>Pezizomycotina</taxon>
        <taxon>Dothideomycetes</taxon>
        <taxon>Pleosporomycetidae</taxon>
        <taxon>Pleosporales</taxon>
        <taxon>Pleosporineae</taxon>
        <taxon>Pleosporaceae</taxon>
        <taxon>Curvularia</taxon>
    </lineage>
</organism>
<protein>
    <recommendedName>
        <fullName evidence="1">Heterokaryon incompatibility domain-containing protein</fullName>
    </recommendedName>
</protein>
<reference evidence="2" key="1">
    <citation type="submission" date="2019-04" db="EMBL/GenBank/DDBJ databases">
        <title>Sequencing of skin fungus with MAO and IRED activity.</title>
        <authorList>
            <person name="Marsaioli A.J."/>
            <person name="Bonatto J.M.C."/>
            <person name="Reis Junior O."/>
        </authorList>
    </citation>
    <scope>NUCLEOTIDE SEQUENCE</scope>
    <source>
        <strain evidence="2">30M1</strain>
    </source>
</reference>
<dbReference type="Pfam" id="PF06985">
    <property type="entry name" value="HET"/>
    <property type="match status" value="1"/>
</dbReference>
<accession>A0A9P4WDY8</accession>
<gene>
    <name evidence="2" type="ORF">E8E13_011266</name>
</gene>
<dbReference type="AlphaFoldDB" id="A0A9P4WDY8"/>
<dbReference type="Proteomes" id="UP000801428">
    <property type="component" value="Unassembled WGS sequence"/>
</dbReference>
<evidence type="ECO:0000313" key="3">
    <source>
        <dbReference type="Proteomes" id="UP000801428"/>
    </source>
</evidence>
<keyword evidence="3" id="KW-1185">Reference proteome</keyword>
<evidence type="ECO:0000313" key="2">
    <source>
        <dbReference type="EMBL" id="KAF3006924.1"/>
    </source>
</evidence>
<proteinExistence type="predicted"/>
<feature type="domain" description="Heterokaryon incompatibility" evidence="1">
    <location>
        <begin position="179"/>
        <end position="341"/>
    </location>
</feature>